<name>A0A8U0KP37_BIFLI</name>
<dbReference type="Proteomes" id="UP000494270">
    <property type="component" value="Unassembled WGS sequence"/>
</dbReference>
<evidence type="ECO:0000313" key="4">
    <source>
        <dbReference type="Proteomes" id="UP000494270"/>
    </source>
</evidence>
<comment type="caution">
    <text evidence="1">The sequence shown here is derived from an EMBL/GenBank/DDBJ whole genome shotgun (WGS) entry which is preliminary data.</text>
</comment>
<dbReference type="EMBL" id="CABWKE010000001">
    <property type="protein sequence ID" value="VWQ27024.1"/>
    <property type="molecule type" value="Genomic_DNA"/>
</dbReference>
<sequence length="201" mass="23665">MFLKTNSLHMSYFAQSDKDRNFIFNSMLNCADSITQCKRAPYSFASIDDEYMLYRYYYKEKYACSMRPIIHLPSEYTWEQVIQYMKKIHVSLRPTFVKHIEDEASLILRSYSFGKLSKEKKISFIQSDSSENEYLNTLGDAYYYSNSLDGAGLNFNIEIGKQCLNFNENSDAMYEKTLNSIAERIRWINKEDIFNAPIFKG</sequence>
<reference evidence="3 4" key="1">
    <citation type="submission" date="2019-10" db="EMBL/GenBank/DDBJ databases">
        <authorList>
            <consortium name="Melissa Lawson"/>
            <person name="O'neill I."/>
        </authorList>
    </citation>
    <scope>NUCLEOTIDE SEQUENCE [LARGE SCALE GENOMIC DNA]</scope>
    <source>
        <strain evidence="2">LH_664</strain>
        <strain evidence="1">LH_665</strain>
    </source>
</reference>
<organism evidence="1 4">
    <name type="scientific">Bifidobacterium longum subsp. infantis</name>
    <dbReference type="NCBI Taxonomy" id="1682"/>
    <lineage>
        <taxon>Bacteria</taxon>
        <taxon>Bacillati</taxon>
        <taxon>Actinomycetota</taxon>
        <taxon>Actinomycetes</taxon>
        <taxon>Bifidobacteriales</taxon>
        <taxon>Bifidobacteriaceae</taxon>
        <taxon>Bifidobacterium</taxon>
    </lineage>
</organism>
<evidence type="ECO:0000313" key="2">
    <source>
        <dbReference type="EMBL" id="VWQ32445.1"/>
    </source>
</evidence>
<proteinExistence type="predicted"/>
<evidence type="ECO:0000313" key="1">
    <source>
        <dbReference type="EMBL" id="VWQ27024.1"/>
    </source>
</evidence>
<protein>
    <submittedName>
        <fullName evidence="1">Uncharacterized protein</fullName>
    </submittedName>
</protein>
<dbReference type="EMBL" id="CABWKI010000001">
    <property type="protein sequence ID" value="VWQ32445.1"/>
    <property type="molecule type" value="Genomic_DNA"/>
</dbReference>
<dbReference type="AlphaFoldDB" id="A0A8U0KP37"/>
<evidence type="ECO:0000313" key="3">
    <source>
        <dbReference type="Proteomes" id="UP000494179"/>
    </source>
</evidence>
<accession>A0A8U0KP37</accession>
<dbReference type="Proteomes" id="UP000494179">
    <property type="component" value="Unassembled WGS sequence"/>
</dbReference>
<gene>
    <name evidence="2" type="ORF">BIFLH664_00094</name>
    <name evidence="1" type="ORF">BIFLH665_00116</name>
</gene>